<feature type="DNA-binding region" description="H-T-H motif" evidence="2">
    <location>
        <begin position="38"/>
        <end position="57"/>
    </location>
</feature>
<protein>
    <submittedName>
        <fullName evidence="4">Transcriptional regulator</fullName>
    </submittedName>
</protein>
<dbReference type="PATRIC" id="fig|710421.3.peg.4014"/>
<dbReference type="Pfam" id="PF00440">
    <property type="entry name" value="TetR_N"/>
    <property type="match status" value="1"/>
</dbReference>
<evidence type="ECO:0000313" key="5">
    <source>
        <dbReference type="Proteomes" id="UP000006057"/>
    </source>
</evidence>
<dbReference type="Proteomes" id="UP000006057">
    <property type="component" value="Chromosome"/>
</dbReference>
<name>I4BN83_MYCCN</name>
<organism evidence="4 5">
    <name type="scientific">Mycolicibacterium chubuense (strain NBB4)</name>
    <name type="common">Mycobacterium chubuense</name>
    <dbReference type="NCBI Taxonomy" id="710421"/>
    <lineage>
        <taxon>Bacteria</taxon>
        <taxon>Bacillati</taxon>
        <taxon>Actinomycetota</taxon>
        <taxon>Actinomycetes</taxon>
        <taxon>Mycobacteriales</taxon>
        <taxon>Mycobacteriaceae</taxon>
        <taxon>Mycolicibacterium</taxon>
    </lineage>
</organism>
<keyword evidence="5" id="KW-1185">Reference proteome</keyword>
<gene>
    <name evidence="4" type="ordered locus">Mycch_4017</name>
</gene>
<dbReference type="InterPro" id="IPR050109">
    <property type="entry name" value="HTH-type_TetR-like_transc_reg"/>
</dbReference>
<accession>I4BN83</accession>
<evidence type="ECO:0000256" key="2">
    <source>
        <dbReference type="PROSITE-ProRule" id="PRU00335"/>
    </source>
</evidence>
<proteinExistence type="predicted"/>
<evidence type="ECO:0000259" key="3">
    <source>
        <dbReference type="PROSITE" id="PS50977"/>
    </source>
</evidence>
<dbReference type="eggNOG" id="COG1309">
    <property type="taxonomic scope" value="Bacteria"/>
</dbReference>
<dbReference type="PANTHER" id="PTHR30055:SF226">
    <property type="entry name" value="HTH-TYPE TRANSCRIPTIONAL REGULATOR PKSA"/>
    <property type="match status" value="1"/>
</dbReference>
<dbReference type="HOGENOM" id="CLU_096398_0_0_11"/>
<dbReference type="PROSITE" id="PS50977">
    <property type="entry name" value="HTH_TETR_2"/>
    <property type="match status" value="1"/>
</dbReference>
<dbReference type="InterPro" id="IPR001647">
    <property type="entry name" value="HTH_TetR"/>
</dbReference>
<sequence>MTLIFSFVQNESGHDAERRNIIEAAYCCLSEPHTAPIPVTTILRRAGVSSRAFYRHFGSKDDLFLALLRRECDALAARLDRIADEAVGEPADQLAEWVGEMFTMVTEPHQRTVMAVVDSDEVRAARGYREIRGCAHEHRERSLIAILRRGRRDGSFPLAEPDADAVAISAVLSRVLSTQAPDDLQAVKQAQGWVLDFALRAVGAVRPA</sequence>
<dbReference type="AlphaFoldDB" id="I4BN83"/>
<dbReference type="KEGG" id="mcb:Mycch_4017"/>
<evidence type="ECO:0000256" key="1">
    <source>
        <dbReference type="ARBA" id="ARBA00023125"/>
    </source>
</evidence>
<dbReference type="PANTHER" id="PTHR30055">
    <property type="entry name" value="HTH-TYPE TRANSCRIPTIONAL REGULATOR RUTR"/>
    <property type="match status" value="1"/>
</dbReference>
<dbReference type="Gene3D" id="1.10.357.10">
    <property type="entry name" value="Tetracycline Repressor, domain 2"/>
    <property type="match status" value="1"/>
</dbReference>
<dbReference type="SUPFAM" id="SSF46689">
    <property type="entry name" value="Homeodomain-like"/>
    <property type="match status" value="1"/>
</dbReference>
<dbReference type="GO" id="GO:0003700">
    <property type="term" value="F:DNA-binding transcription factor activity"/>
    <property type="evidence" value="ECO:0007669"/>
    <property type="project" value="TreeGrafter"/>
</dbReference>
<dbReference type="InterPro" id="IPR009057">
    <property type="entry name" value="Homeodomain-like_sf"/>
</dbReference>
<feature type="domain" description="HTH tetR-type" evidence="3">
    <location>
        <begin position="15"/>
        <end position="75"/>
    </location>
</feature>
<keyword evidence="1 2" id="KW-0238">DNA-binding</keyword>
<evidence type="ECO:0000313" key="4">
    <source>
        <dbReference type="EMBL" id="AFM18740.1"/>
    </source>
</evidence>
<dbReference type="EMBL" id="CP003053">
    <property type="protein sequence ID" value="AFM18740.1"/>
    <property type="molecule type" value="Genomic_DNA"/>
</dbReference>
<dbReference type="Gene3D" id="1.10.10.60">
    <property type="entry name" value="Homeodomain-like"/>
    <property type="match status" value="1"/>
</dbReference>
<dbReference type="STRING" id="710421.Mycch_4017"/>
<reference evidence="4 5" key="1">
    <citation type="submission" date="2012-06" db="EMBL/GenBank/DDBJ databases">
        <title>Complete sequence of chromosome of Mycobacterium chubuense NBB4.</title>
        <authorList>
            <consortium name="US DOE Joint Genome Institute"/>
            <person name="Lucas S."/>
            <person name="Han J."/>
            <person name="Lapidus A."/>
            <person name="Cheng J.-F."/>
            <person name="Goodwin L."/>
            <person name="Pitluck S."/>
            <person name="Peters L."/>
            <person name="Mikhailova N."/>
            <person name="Teshima H."/>
            <person name="Detter J.C."/>
            <person name="Han C."/>
            <person name="Tapia R."/>
            <person name="Land M."/>
            <person name="Hauser L."/>
            <person name="Kyrpides N."/>
            <person name="Ivanova N."/>
            <person name="Pagani I."/>
            <person name="Mattes T."/>
            <person name="Holmes A."/>
            <person name="Rutledge P."/>
            <person name="Paulsen I."/>
            <person name="Coleman N."/>
            <person name="Woyke T."/>
        </authorList>
    </citation>
    <scope>NUCLEOTIDE SEQUENCE [LARGE SCALE GENOMIC DNA]</scope>
    <source>
        <strain evidence="4 5">NBB4</strain>
    </source>
</reference>
<dbReference type="GO" id="GO:0000976">
    <property type="term" value="F:transcription cis-regulatory region binding"/>
    <property type="evidence" value="ECO:0007669"/>
    <property type="project" value="TreeGrafter"/>
</dbReference>